<comment type="caution">
    <text evidence="2">The sequence shown here is derived from an EMBL/GenBank/DDBJ whole genome shotgun (WGS) entry which is preliminary data.</text>
</comment>
<keyword evidence="3" id="KW-1185">Reference proteome</keyword>
<dbReference type="Gene3D" id="2.160.20.10">
    <property type="entry name" value="Single-stranded right-handed beta-helix, Pectin lyase-like"/>
    <property type="match status" value="1"/>
</dbReference>
<accession>A0A2A9F6T2</accession>
<feature type="signal peptide" evidence="1">
    <location>
        <begin position="1"/>
        <end position="19"/>
    </location>
</feature>
<dbReference type="EMBL" id="PDJK01000002">
    <property type="protein sequence ID" value="PFG46471.1"/>
    <property type="molecule type" value="Genomic_DNA"/>
</dbReference>
<reference evidence="2 3" key="1">
    <citation type="submission" date="2017-10" db="EMBL/GenBank/DDBJ databases">
        <title>Sequencing the genomes of 1000 actinobacteria strains.</title>
        <authorList>
            <person name="Klenk H.-P."/>
        </authorList>
    </citation>
    <scope>NUCLEOTIDE SEQUENCE [LARGE SCALE GENOMIC DNA]</scope>
    <source>
        <strain evidence="2 3">DSM 46092</strain>
    </source>
</reference>
<dbReference type="Proteomes" id="UP000243542">
    <property type="component" value="Unassembled WGS sequence"/>
</dbReference>
<sequence>MKAPILLGAAMLAVPFVTTAPFTTSPSCSQSALPQGVVCAAGRLKITKGGTPGWPLTYAGQGRQVNGIDVEADNVVVDGYTMDGPKAPGIEIHGSNVTVRNTTIKAPKGGDGDGIRFFGDNIGILHNTISDTDNSTGAHADCMQTFATDDEDVASRNVDIENNRCERIDNMCLMAESPNSEAGDGNGEGVSEDWTFKGNYCETKQASQAVMIDDVQNLSLEGNTWAAGPDHAIGLQNKSTGAHVKDNELDPSIKCEVGIDKSARKGYQGPEPKCEP</sequence>
<evidence type="ECO:0000256" key="1">
    <source>
        <dbReference type="SAM" id="SignalP"/>
    </source>
</evidence>
<dbReference type="AlphaFoldDB" id="A0A2A9F6T2"/>
<keyword evidence="2" id="KW-0456">Lyase</keyword>
<dbReference type="RefSeq" id="WP_245914477.1">
    <property type="nucleotide sequence ID" value="NZ_JBIAKZ010000008.1"/>
</dbReference>
<organism evidence="2 3">
    <name type="scientific">Amycolatopsis sulphurea</name>
    <dbReference type="NCBI Taxonomy" id="76022"/>
    <lineage>
        <taxon>Bacteria</taxon>
        <taxon>Bacillati</taxon>
        <taxon>Actinomycetota</taxon>
        <taxon>Actinomycetes</taxon>
        <taxon>Pseudonocardiales</taxon>
        <taxon>Pseudonocardiaceae</taxon>
        <taxon>Amycolatopsis</taxon>
    </lineage>
</organism>
<gene>
    <name evidence="2" type="ORF">ATK36_1450</name>
</gene>
<dbReference type="GO" id="GO:0016829">
    <property type="term" value="F:lyase activity"/>
    <property type="evidence" value="ECO:0007669"/>
    <property type="project" value="UniProtKB-KW"/>
</dbReference>
<dbReference type="InterPro" id="IPR012334">
    <property type="entry name" value="Pectin_lyas_fold"/>
</dbReference>
<evidence type="ECO:0000313" key="2">
    <source>
        <dbReference type="EMBL" id="PFG46471.1"/>
    </source>
</evidence>
<proteinExistence type="predicted"/>
<dbReference type="SUPFAM" id="SSF51126">
    <property type="entry name" value="Pectin lyase-like"/>
    <property type="match status" value="1"/>
</dbReference>
<protein>
    <submittedName>
        <fullName evidence="2">Parallel beta helix pectate lyase-like protein</fullName>
    </submittedName>
</protein>
<evidence type="ECO:0000313" key="3">
    <source>
        <dbReference type="Proteomes" id="UP000243542"/>
    </source>
</evidence>
<keyword evidence="1" id="KW-0732">Signal</keyword>
<feature type="chain" id="PRO_5038894679" evidence="1">
    <location>
        <begin position="20"/>
        <end position="276"/>
    </location>
</feature>
<name>A0A2A9F6T2_9PSEU</name>
<dbReference type="InterPro" id="IPR011050">
    <property type="entry name" value="Pectin_lyase_fold/virulence"/>
</dbReference>